<organism evidence="2 3">
    <name type="scientific">Mameliella alba</name>
    <dbReference type="NCBI Taxonomy" id="561184"/>
    <lineage>
        <taxon>Bacteria</taxon>
        <taxon>Pseudomonadati</taxon>
        <taxon>Pseudomonadota</taxon>
        <taxon>Alphaproteobacteria</taxon>
        <taxon>Rhodobacterales</taxon>
        <taxon>Roseobacteraceae</taxon>
        <taxon>Mameliella</taxon>
    </lineage>
</organism>
<dbReference type="EMBL" id="JSUQ01000028">
    <property type="protein sequence ID" value="KHQ50313.1"/>
    <property type="molecule type" value="Genomic_DNA"/>
</dbReference>
<name>A0A0B3RU80_9RHOB</name>
<proteinExistence type="predicted"/>
<dbReference type="Proteomes" id="UP000030960">
    <property type="component" value="Unassembled WGS sequence"/>
</dbReference>
<sequence length="101" mass="10419">MQDLTCAPLGAPLTTDEFTSALVHRVEDNDLPEAEAMTALREWVYGAWDSALEISGMAPEGTPPAAPLFQTSRTASGVTYLSAASQDDAPAGGHPASGVTS</sequence>
<dbReference type="RefSeq" id="WP_043146401.1">
    <property type="nucleotide sequence ID" value="NZ_JSUQ01000028.1"/>
</dbReference>
<reference evidence="2 3" key="1">
    <citation type="submission" date="2014-10" db="EMBL/GenBank/DDBJ databases">
        <title>Genome sequence of Ponticoccus sp. strain UMTAT08 isolated from clonal culture of toxic dinoflagellate Alexandrium tamiyavanichii.</title>
        <authorList>
            <person name="Gan H.Y."/>
            <person name="Muhd D.-D."/>
            <person name="Mohd Noor M.E."/>
            <person name="Yeong Y.S."/>
            <person name="Usup G."/>
        </authorList>
    </citation>
    <scope>NUCLEOTIDE SEQUENCE [LARGE SCALE GENOMIC DNA]</scope>
    <source>
        <strain evidence="2 3">UMTAT08</strain>
    </source>
</reference>
<evidence type="ECO:0000313" key="2">
    <source>
        <dbReference type="EMBL" id="KHQ50313.1"/>
    </source>
</evidence>
<accession>A0A0B3RU80</accession>
<dbReference type="STRING" id="561184.SAMN05216376_111154"/>
<evidence type="ECO:0000313" key="3">
    <source>
        <dbReference type="Proteomes" id="UP000030960"/>
    </source>
</evidence>
<protein>
    <submittedName>
        <fullName evidence="2">Uncharacterized protein</fullName>
    </submittedName>
</protein>
<comment type="caution">
    <text evidence="2">The sequence shown here is derived from an EMBL/GenBank/DDBJ whole genome shotgun (WGS) entry which is preliminary data.</text>
</comment>
<dbReference type="AlphaFoldDB" id="A0A0B3RU80"/>
<keyword evidence="3" id="KW-1185">Reference proteome</keyword>
<gene>
    <name evidence="2" type="ORF">OA50_05161</name>
</gene>
<feature type="region of interest" description="Disordered" evidence="1">
    <location>
        <begin position="79"/>
        <end position="101"/>
    </location>
</feature>
<evidence type="ECO:0000256" key="1">
    <source>
        <dbReference type="SAM" id="MobiDB-lite"/>
    </source>
</evidence>